<dbReference type="CDD" id="cd16021">
    <property type="entry name" value="ALP_like"/>
    <property type="match status" value="1"/>
</dbReference>
<dbReference type="Proteomes" id="UP000504634">
    <property type="component" value="Unplaced"/>
</dbReference>
<dbReference type="AlphaFoldDB" id="A0A6J2U281"/>
<accession>A0A6J2U281</accession>
<reference evidence="2" key="1">
    <citation type="submission" date="2025-08" db="UniProtKB">
        <authorList>
            <consortium name="RefSeq"/>
        </authorList>
    </citation>
    <scope>IDENTIFICATION</scope>
    <source>
        <strain evidence="2">11010-0011.00</strain>
        <tissue evidence="2">Whole body</tissue>
    </source>
</reference>
<protein>
    <submittedName>
        <fullName evidence="2">Uncharacterized protein LOC115629071</fullName>
    </submittedName>
</protein>
<dbReference type="RefSeq" id="XP_030381247.1">
    <property type="nucleotide sequence ID" value="XM_030525387.1"/>
</dbReference>
<dbReference type="InterPro" id="IPR017850">
    <property type="entry name" value="Alkaline_phosphatase_core_sf"/>
</dbReference>
<sequence length="602" mass="70320">MQNILKDDSIKQTTHFKRKIEHVGTPAVDPNIEDRYFVYSSQCHMPKINPFSADALKIYNPVNYTICDKSKKLITVNFNSKKKQYKLHMNIKTISCCYQSIKRSGRGRSADRKYSLSPCRNISQDFVVPHHVKEIITICKTKNSRKVLKEAFTFVHPPKKMKNQKHRKPSILLWGIDSLSRINFRRTMPLTYKYLQEQSWYELQGYNKIEDNTFPNLMALLSGYNYSKIHKYCHPQIVGSLNDCPLLWKNYSKHGYKTAYAEDWTDFATFNYRKLGFLKPPTDYYLRPFMLAVEKILSGNGNCRGRRHMAEYVYDYAVQFTNVLRSQPTFGLFWTNSFSHSLFFLPSSMDEKMVKYMHTLKKNGIMDNSIIFFLSDHGMRFGPLRQLKSGFVEERLPNMFIWLPKWFRQQYPSFERALKLNRNRLSSPYDIYATLHHILQLKTSANHLPRASSCPKCRSVFFEIPENRTCADAGITPHWCTCNVFENISTADRVVKIIISKLIKATNSYLSARHLSHRCSKLKLSQIISAKTKNDPEGKQQIFRLRYETKPKKSLFAATVRWNKKTGGIPININDISRLDKHKKLSKCIADSKAKKYCICAH</sequence>
<evidence type="ECO:0000313" key="2">
    <source>
        <dbReference type="RefSeq" id="XP_030381247.1"/>
    </source>
</evidence>
<keyword evidence="1" id="KW-1185">Reference proteome</keyword>
<dbReference type="PANTHER" id="PTHR10974">
    <property type="entry name" value="FI08016P-RELATED"/>
    <property type="match status" value="1"/>
</dbReference>
<dbReference type="GO" id="GO:0005615">
    <property type="term" value="C:extracellular space"/>
    <property type="evidence" value="ECO:0007669"/>
    <property type="project" value="TreeGrafter"/>
</dbReference>
<dbReference type="InterPro" id="IPR004245">
    <property type="entry name" value="DUF229"/>
</dbReference>
<dbReference type="GeneID" id="115629071"/>
<dbReference type="Pfam" id="PF02995">
    <property type="entry name" value="DUF229"/>
    <property type="match status" value="1"/>
</dbReference>
<proteinExistence type="predicted"/>
<dbReference type="SUPFAM" id="SSF53649">
    <property type="entry name" value="Alkaline phosphatase-like"/>
    <property type="match status" value="1"/>
</dbReference>
<gene>
    <name evidence="2" type="primary">LOC115629071</name>
</gene>
<name>A0A6J2U281_DROLE</name>
<dbReference type="OrthoDB" id="413313at2759"/>
<dbReference type="Gene3D" id="3.40.720.10">
    <property type="entry name" value="Alkaline Phosphatase, subunit A"/>
    <property type="match status" value="1"/>
</dbReference>
<evidence type="ECO:0000313" key="1">
    <source>
        <dbReference type="Proteomes" id="UP000504634"/>
    </source>
</evidence>
<dbReference type="FunFam" id="3.40.720.10:FF:000017">
    <property type="entry name" value="Predicted protein"/>
    <property type="match status" value="1"/>
</dbReference>
<dbReference type="PANTHER" id="PTHR10974:SF9">
    <property type="entry name" value="DUF229 DOMAIN CONTAINING PROTEIN-RELATED"/>
    <property type="match status" value="1"/>
</dbReference>
<organism evidence="1 2">
    <name type="scientific">Drosophila lebanonensis</name>
    <name type="common">Fruit fly</name>
    <name type="synonym">Scaptodrosophila lebanonensis</name>
    <dbReference type="NCBI Taxonomy" id="7225"/>
    <lineage>
        <taxon>Eukaryota</taxon>
        <taxon>Metazoa</taxon>
        <taxon>Ecdysozoa</taxon>
        <taxon>Arthropoda</taxon>
        <taxon>Hexapoda</taxon>
        <taxon>Insecta</taxon>
        <taxon>Pterygota</taxon>
        <taxon>Neoptera</taxon>
        <taxon>Endopterygota</taxon>
        <taxon>Diptera</taxon>
        <taxon>Brachycera</taxon>
        <taxon>Muscomorpha</taxon>
        <taxon>Ephydroidea</taxon>
        <taxon>Drosophilidae</taxon>
        <taxon>Scaptodrosophila</taxon>
    </lineage>
</organism>